<organism evidence="1 2">
    <name type="scientific">Candidatus Daviesbacteria bacterium RIFCSPHIGHO2_02_FULL_39_12</name>
    <dbReference type="NCBI Taxonomy" id="1797770"/>
    <lineage>
        <taxon>Bacteria</taxon>
        <taxon>Candidatus Daviesiibacteriota</taxon>
    </lineage>
</organism>
<evidence type="ECO:0000313" key="2">
    <source>
        <dbReference type="Proteomes" id="UP000177042"/>
    </source>
</evidence>
<reference evidence="1 2" key="1">
    <citation type="journal article" date="2016" name="Nat. Commun.">
        <title>Thousands of microbial genomes shed light on interconnected biogeochemical processes in an aquifer system.</title>
        <authorList>
            <person name="Anantharaman K."/>
            <person name="Brown C.T."/>
            <person name="Hug L.A."/>
            <person name="Sharon I."/>
            <person name="Castelle C.J."/>
            <person name="Probst A.J."/>
            <person name="Thomas B.C."/>
            <person name="Singh A."/>
            <person name="Wilkins M.J."/>
            <person name="Karaoz U."/>
            <person name="Brodie E.L."/>
            <person name="Williams K.H."/>
            <person name="Hubbard S.S."/>
            <person name="Banfield J.F."/>
        </authorList>
    </citation>
    <scope>NUCLEOTIDE SEQUENCE [LARGE SCALE GENOMIC DNA]</scope>
</reference>
<protein>
    <recommendedName>
        <fullName evidence="3">Cell division protein FtsL</fullName>
    </recommendedName>
</protein>
<dbReference type="Proteomes" id="UP000177042">
    <property type="component" value="Unassembled WGS sequence"/>
</dbReference>
<gene>
    <name evidence="1" type="ORF">A3C26_04595</name>
</gene>
<evidence type="ECO:0008006" key="3">
    <source>
        <dbReference type="Google" id="ProtNLM"/>
    </source>
</evidence>
<proteinExistence type="predicted"/>
<sequence>MLKKIIVGIIILAVLFLAYKLFSQILYALKSEGRLTQAAEVVYSLEMKNKQLQKKLSEIQSVEFIESQARNKLGLSKKGETIVIIAEDKLKLVLGTSQSAIPRLPNWLGWLKVFLH</sequence>
<name>A0A1F5JDG7_9BACT</name>
<accession>A0A1F5JDG7</accession>
<dbReference type="Pfam" id="PF04977">
    <property type="entry name" value="DivIC"/>
    <property type="match status" value="1"/>
</dbReference>
<dbReference type="AlphaFoldDB" id="A0A1F5JDG7"/>
<dbReference type="InterPro" id="IPR007060">
    <property type="entry name" value="FtsL/DivIC"/>
</dbReference>
<dbReference type="EMBL" id="MFCX01000006">
    <property type="protein sequence ID" value="OGE26639.1"/>
    <property type="molecule type" value="Genomic_DNA"/>
</dbReference>
<evidence type="ECO:0000313" key="1">
    <source>
        <dbReference type="EMBL" id="OGE26639.1"/>
    </source>
</evidence>
<comment type="caution">
    <text evidence="1">The sequence shown here is derived from an EMBL/GenBank/DDBJ whole genome shotgun (WGS) entry which is preliminary data.</text>
</comment>